<evidence type="ECO:0000259" key="7">
    <source>
        <dbReference type="PROSITE" id="PS50048"/>
    </source>
</evidence>
<keyword evidence="2" id="KW-0862">Zinc</keyword>
<evidence type="ECO:0000256" key="5">
    <source>
        <dbReference type="ARBA" id="ARBA00023242"/>
    </source>
</evidence>
<dbReference type="SUPFAM" id="SSF57667">
    <property type="entry name" value="beta-beta-alpha zinc fingers"/>
    <property type="match status" value="1"/>
</dbReference>
<dbReference type="InterPro" id="IPR007219">
    <property type="entry name" value="XnlR_reg_dom"/>
</dbReference>
<dbReference type="GO" id="GO:0000981">
    <property type="term" value="F:DNA-binding transcription factor activity, RNA polymerase II-specific"/>
    <property type="evidence" value="ECO:0007669"/>
    <property type="project" value="InterPro"/>
</dbReference>
<dbReference type="Proteomes" id="UP000001194">
    <property type="component" value="Unassembled WGS sequence"/>
</dbReference>
<protein>
    <submittedName>
        <fullName evidence="9">Predicted protein</fullName>
    </submittedName>
</protein>
<dbReference type="GO" id="GO:0008270">
    <property type="term" value="F:zinc ion binding"/>
    <property type="evidence" value="ECO:0007669"/>
    <property type="project" value="UniProtKB-KW"/>
</dbReference>
<name>B0CWQ2_LACBS</name>
<keyword evidence="4" id="KW-0804">Transcription</keyword>
<evidence type="ECO:0000256" key="4">
    <source>
        <dbReference type="ARBA" id="ARBA00023163"/>
    </source>
</evidence>
<reference evidence="9 10" key="1">
    <citation type="journal article" date="2008" name="Nature">
        <title>The genome of Laccaria bicolor provides insights into mycorrhizal symbiosis.</title>
        <authorList>
            <person name="Martin F."/>
            <person name="Aerts A."/>
            <person name="Ahren D."/>
            <person name="Brun A."/>
            <person name="Danchin E.G.J."/>
            <person name="Duchaussoy F."/>
            <person name="Gibon J."/>
            <person name="Kohler A."/>
            <person name="Lindquist E."/>
            <person name="Pereda V."/>
            <person name="Salamov A."/>
            <person name="Shapiro H.J."/>
            <person name="Wuyts J."/>
            <person name="Blaudez D."/>
            <person name="Buee M."/>
            <person name="Brokstein P."/>
            <person name="Canbaeck B."/>
            <person name="Cohen D."/>
            <person name="Courty P.E."/>
            <person name="Coutinho P.M."/>
            <person name="Delaruelle C."/>
            <person name="Detter J.C."/>
            <person name="Deveau A."/>
            <person name="DiFazio S."/>
            <person name="Duplessis S."/>
            <person name="Fraissinet-Tachet L."/>
            <person name="Lucic E."/>
            <person name="Frey-Klett P."/>
            <person name="Fourrey C."/>
            <person name="Feussner I."/>
            <person name="Gay G."/>
            <person name="Grimwood J."/>
            <person name="Hoegger P.J."/>
            <person name="Jain P."/>
            <person name="Kilaru S."/>
            <person name="Labbe J."/>
            <person name="Lin Y.C."/>
            <person name="Legue V."/>
            <person name="Le Tacon F."/>
            <person name="Marmeisse R."/>
            <person name="Melayah D."/>
            <person name="Montanini B."/>
            <person name="Muratet M."/>
            <person name="Nehls U."/>
            <person name="Niculita-Hirzel H."/>
            <person name="Oudot-Le Secq M.P."/>
            <person name="Peter M."/>
            <person name="Quesneville H."/>
            <person name="Rajashekar B."/>
            <person name="Reich M."/>
            <person name="Rouhier N."/>
            <person name="Schmutz J."/>
            <person name="Yin T."/>
            <person name="Chalot M."/>
            <person name="Henrissat B."/>
            <person name="Kuees U."/>
            <person name="Lucas S."/>
            <person name="Van de Peer Y."/>
            <person name="Podila G.K."/>
            <person name="Polle A."/>
            <person name="Pukkila P.J."/>
            <person name="Richardson P.M."/>
            <person name="Rouze P."/>
            <person name="Sanders I.R."/>
            <person name="Stajich J.E."/>
            <person name="Tunlid A."/>
            <person name="Tuskan G."/>
            <person name="Grigoriev I.V."/>
        </authorList>
    </citation>
    <scope>NUCLEOTIDE SEQUENCE [LARGE SCALE GENOMIC DNA]</scope>
    <source>
        <strain evidence="10">S238N-H82 / ATCC MYA-4686</strain>
    </source>
</reference>
<feature type="domain" description="Zn(2)-C6 fungal-type" evidence="7">
    <location>
        <begin position="93"/>
        <end position="122"/>
    </location>
</feature>
<gene>
    <name evidence="9" type="ORF">LACBIDRAFT_308583</name>
</gene>
<keyword evidence="10" id="KW-1185">Reference proteome</keyword>
<accession>B0CWQ2</accession>
<dbReference type="Gene3D" id="3.30.160.60">
    <property type="entry name" value="Classic Zinc Finger"/>
    <property type="match status" value="2"/>
</dbReference>
<dbReference type="PROSITE" id="PS50157">
    <property type="entry name" value="ZINC_FINGER_C2H2_2"/>
    <property type="match status" value="2"/>
</dbReference>
<evidence type="ECO:0000256" key="1">
    <source>
        <dbReference type="ARBA" id="ARBA00022723"/>
    </source>
</evidence>
<dbReference type="InterPro" id="IPR036236">
    <property type="entry name" value="Znf_C2H2_sf"/>
</dbReference>
<dbReference type="HOGENOM" id="CLU_364478_0_0_1"/>
<proteinExistence type="predicted"/>
<keyword evidence="5" id="KW-0539">Nucleus</keyword>
<evidence type="ECO:0000256" key="6">
    <source>
        <dbReference type="PROSITE-ProRule" id="PRU00042"/>
    </source>
</evidence>
<dbReference type="KEGG" id="lbc:LACBIDRAFT_308583"/>
<dbReference type="InParanoid" id="B0CWQ2"/>
<dbReference type="GeneID" id="6071147"/>
<dbReference type="InterPro" id="IPR001138">
    <property type="entry name" value="Zn2Cys6_DnaBD"/>
</dbReference>
<dbReference type="Gene3D" id="4.10.240.10">
    <property type="entry name" value="Zn(2)-C6 fungal-type DNA-binding domain"/>
    <property type="match status" value="1"/>
</dbReference>
<evidence type="ECO:0000313" key="10">
    <source>
        <dbReference type="Proteomes" id="UP000001194"/>
    </source>
</evidence>
<dbReference type="PROSITE" id="PS00463">
    <property type="entry name" value="ZN2_CY6_FUNGAL_1"/>
    <property type="match status" value="1"/>
</dbReference>
<evidence type="ECO:0000256" key="3">
    <source>
        <dbReference type="ARBA" id="ARBA00023015"/>
    </source>
</evidence>
<dbReference type="STRING" id="486041.B0CWQ2"/>
<dbReference type="CDD" id="cd12148">
    <property type="entry name" value="fungal_TF_MHR"/>
    <property type="match status" value="1"/>
</dbReference>
<dbReference type="SMART" id="SM00066">
    <property type="entry name" value="GAL4"/>
    <property type="match status" value="1"/>
</dbReference>
<dbReference type="GO" id="GO:0006351">
    <property type="term" value="P:DNA-templated transcription"/>
    <property type="evidence" value="ECO:0007669"/>
    <property type="project" value="InterPro"/>
</dbReference>
<sequence length="750" mass="83490">MKASIDLKANGEVSRMRNHRGNMPSLPQTKYCSLCPAKFTRTTHLNRHLRSHTNERSHRCNVCHAEFTRSDLLTRHKRTCGDSRNMNKSRRKSCQACAESKVKCNLQYPCSKCSSRGRECIFINDPETSRNKKLASQKPLLYTAIAEPPIDAHSTIFQSSSASLPYSILYPLGADSPSPTLSFNPSLSTTQLDTTSSGLGLLECSQSSSSSSCSSSPSDLFETPVSIASAFDLDFQALELDPQLQFFSKDGFDAPLIDDSISSCLPELGIHRDYERWIEGKDTRAPFGNEDHLSPVYSFPLEKSGGMVHDLSALELPISSDSVSGHHFTTSMPIVPYDSSAILYGDEVPTEDLTQYLYMFFSAFSAQIPIIHRPTWRMEGKPAILIRAMQACGALFVKGFSALDFVNQTLVDSQEALILEFSKPCCSLKDQVFLILAAVLLQSIGLLRPQSHQNSSTKMYHGILVLMIRRTGLIRLLSSWTPPDLTSSYNLDGSWADWARYETLKRAIFLAYVQDCSNCINFSSTPSFLPSEFELNLPCDDTLWNAGSVNEWLQALQTPSPYGTGQIRLSGVPAQAAFVTLNKVGSSVPSPPLNPFSHFILIYTVLRDIFLYPSQDPFIGDSYITPTTLSSQYQLYNWLRLWVGGPEVNQFEKNGLETPFVCDVLPLYWLAHFSLLGMQDSTLQTGPLEGEAGNRYDLLKGWLDHIKMCLRNGSQVLPSQLWPEVGPPPDQAPFTRSTFSSSHIPRSFVD</sequence>
<dbReference type="CDD" id="cd00067">
    <property type="entry name" value="GAL4"/>
    <property type="match status" value="1"/>
</dbReference>
<evidence type="ECO:0000313" key="9">
    <source>
        <dbReference type="EMBL" id="EDR13106.1"/>
    </source>
</evidence>
<dbReference type="InterPro" id="IPR013087">
    <property type="entry name" value="Znf_C2H2_type"/>
</dbReference>
<evidence type="ECO:0000256" key="2">
    <source>
        <dbReference type="ARBA" id="ARBA00022833"/>
    </source>
</evidence>
<dbReference type="Pfam" id="PF00172">
    <property type="entry name" value="Zn_clus"/>
    <property type="match status" value="1"/>
</dbReference>
<dbReference type="AlphaFoldDB" id="B0CWQ2"/>
<dbReference type="GO" id="GO:0003677">
    <property type="term" value="F:DNA binding"/>
    <property type="evidence" value="ECO:0007669"/>
    <property type="project" value="InterPro"/>
</dbReference>
<keyword evidence="3" id="KW-0805">Transcription regulation</keyword>
<dbReference type="PROSITE" id="PS50048">
    <property type="entry name" value="ZN2_CY6_FUNGAL_2"/>
    <property type="match status" value="1"/>
</dbReference>
<dbReference type="PANTHER" id="PTHR47660">
    <property type="entry name" value="TRANSCRIPTION FACTOR WITH C2H2 AND ZN(2)-CYS(6) DNA BINDING DOMAIN (EUROFUNG)-RELATED-RELATED"/>
    <property type="match status" value="1"/>
</dbReference>
<dbReference type="EMBL" id="DS547093">
    <property type="protein sequence ID" value="EDR13106.1"/>
    <property type="molecule type" value="Genomic_DNA"/>
</dbReference>
<dbReference type="Pfam" id="PF04082">
    <property type="entry name" value="Fungal_trans"/>
    <property type="match status" value="1"/>
</dbReference>
<keyword evidence="6" id="KW-0863">Zinc-finger</keyword>
<dbReference type="PANTHER" id="PTHR47660:SF2">
    <property type="entry name" value="TRANSCRIPTION FACTOR WITH C2H2 AND ZN(2)-CYS(6) DNA BINDING DOMAIN (EUROFUNG)"/>
    <property type="match status" value="1"/>
</dbReference>
<organism evidence="10">
    <name type="scientific">Laccaria bicolor (strain S238N-H82 / ATCC MYA-4686)</name>
    <name type="common">Bicoloured deceiver</name>
    <name type="synonym">Laccaria laccata var. bicolor</name>
    <dbReference type="NCBI Taxonomy" id="486041"/>
    <lineage>
        <taxon>Eukaryota</taxon>
        <taxon>Fungi</taxon>
        <taxon>Dikarya</taxon>
        <taxon>Basidiomycota</taxon>
        <taxon>Agaricomycotina</taxon>
        <taxon>Agaricomycetes</taxon>
        <taxon>Agaricomycetidae</taxon>
        <taxon>Agaricales</taxon>
        <taxon>Agaricineae</taxon>
        <taxon>Hydnangiaceae</taxon>
        <taxon>Laccaria</taxon>
    </lineage>
</organism>
<dbReference type="SMART" id="SM00355">
    <property type="entry name" value="ZnF_C2H2"/>
    <property type="match status" value="2"/>
</dbReference>
<evidence type="ECO:0000259" key="8">
    <source>
        <dbReference type="PROSITE" id="PS50157"/>
    </source>
</evidence>
<dbReference type="InterPro" id="IPR036864">
    <property type="entry name" value="Zn2-C6_fun-type_DNA-bd_sf"/>
</dbReference>
<dbReference type="SUPFAM" id="SSF57701">
    <property type="entry name" value="Zn2/Cys6 DNA-binding domain"/>
    <property type="match status" value="1"/>
</dbReference>
<dbReference type="RefSeq" id="XP_001875604.1">
    <property type="nucleotide sequence ID" value="XM_001875569.1"/>
</dbReference>
<dbReference type="FunCoup" id="B0CWQ2">
    <property type="interactions" value="4"/>
</dbReference>
<feature type="domain" description="C2H2-type" evidence="8">
    <location>
        <begin position="58"/>
        <end position="85"/>
    </location>
</feature>
<feature type="domain" description="C2H2-type" evidence="8">
    <location>
        <begin position="30"/>
        <end position="57"/>
    </location>
</feature>
<dbReference type="PROSITE" id="PS00028">
    <property type="entry name" value="ZINC_FINGER_C2H2_1"/>
    <property type="match status" value="1"/>
</dbReference>
<dbReference type="OrthoDB" id="1405595at2759"/>
<keyword evidence="1" id="KW-0479">Metal-binding</keyword>